<evidence type="ECO:0000313" key="3">
    <source>
        <dbReference type="Proteomes" id="UP000494165"/>
    </source>
</evidence>
<evidence type="ECO:0000313" key="2">
    <source>
        <dbReference type="EMBL" id="CAB3384053.1"/>
    </source>
</evidence>
<sequence>MSTKSKQSVSSTQHVKDKLNSATQYLWTFLHCRNLTEAENEGAEQMNSNKLCVYCRFMFNANHGITPLTEAEAELLTKMCPYHHNKEQPRIIHSKPQDPGEICGLCTVVLRYNMERCVITGKFSNDPERCLASVKRPRRGYIFSNSNGGFESKENNSPTSSDEDYDDA</sequence>
<comment type="caution">
    <text evidence="2">The sequence shown here is derived from an EMBL/GenBank/DDBJ whole genome shotgun (WGS) entry which is preliminary data.</text>
</comment>
<dbReference type="EMBL" id="CADEPI010000334">
    <property type="protein sequence ID" value="CAB3384053.1"/>
    <property type="molecule type" value="Genomic_DNA"/>
</dbReference>
<feature type="compositionally biased region" description="Polar residues" evidence="1">
    <location>
        <begin position="144"/>
        <end position="160"/>
    </location>
</feature>
<accession>A0A8S1DK29</accession>
<name>A0A8S1DK29_9INSE</name>
<feature type="region of interest" description="Disordered" evidence="1">
    <location>
        <begin position="144"/>
        <end position="168"/>
    </location>
</feature>
<keyword evidence="3" id="KW-1185">Reference proteome</keyword>
<evidence type="ECO:0000256" key="1">
    <source>
        <dbReference type="SAM" id="MobiDB-lite"/>
    </source>
</evidence>
<proteinExistence type="predicted"/>
<organism evidence="2 3">
    <name type="scientific">Cloeon dipterum</name>
    <dbReference type="NCBI Taxonomy" id="197152"/>
    <lineage>
        <taxon>Eukaryota</taxon>
        <taxon>Metazoa</taxon>
        <taxon>Ecdysozoa</taxon>
        <taxon>Arthropoda</taxon>
        <taxon>Hexapoda</taxon>
        <taxon>Insecta</taxon>
        <taxon>Pterygota</taxon>
        <taxon>Palaeoptera</taxon>
        <taxon>Ephemeroptera</taxon>
        <taxon>Pisciforma</taxon>
        <taxon>Baetidae</taxon>
        <taxon>Cloeon</taxon>
    </lineage>
</organism>
<reference evidence="2 3" key="1">
    <citation type="submission" date="2020-04" db="EMBL/GenBank/DDBJ databases">
        <authorList>
            <person name="Alioto T."/>
            <person name="Alioto T."/>
            <person name="Gomez Garrido J."/>
        </authorList>
    </citation>
    <scope>NUCLEOTIDE SEQUENCE [LARGE SCALE GENOMIC DNA]</scope>
</reference>
<dbReference type="Proteomes" id="UP000494165">
    <property type="component" value="Unassembled WGS sequence"/>
</dbReference>
<dbReference type="AlphaFoldDB" id="A0A8S1DK29"/>
<protein>
    <submittedName>
        <fullName evidence="2">Uncharacterized protein</fullName>
    </submittedName>
</protein>
<gene>
    <name evidence="2" type="ORF">CLODIP_2_CD10303</name>
</gene>